<dbReference type="SUPFAM" id="SSF160719">
    <property type="entry name" value="gpW/gp25-like"/>
    <property type="match status" value="1"/>
</dbReference>
<dbReference type="EMBL" id="JBHSSE010000024">
    <property type="protein sequence ID" value="MFC6202567.1"/>
    <property type="molecule type" value="Genomic_DNA"/>
</dbReference>
<dbReference type="Pfam" id="PF10934">
    <property type="entry name" value="Sheath_initiator"/>
    <property type="match status" value="1"/>
</dbReference>
<reference evidence="2" key="1">
    <citation type="journal article" date="2019" name="Int. J. Syst. Evol. Microbiol.">
        <title>The Global Catalogue of Microorganisms (GCM) 10K type strain sequencing project: providing services to taxonomists for standard genome sequencing and annotation.</title>
        <authorList>
            <consortium name="The Broad Institute Genomics Platform"/>
            <consortium name="The Broad Institute Genome Sequencing Center for Infectious Disease"/>
            <person name="Wu L."/>
            <person name="Ma J."/>
        </authorList>
    </citation>
    <scope>NUCLEOTIDE SEQUENCE [LARGE SCALE GENOMIC DNA]</scope>
    <source>
        <strain evidence="2">CCM 8930</strain>
    </source>
</reference>
<protein>
    <submittedName>
        <fullName evidence="1">DUF2634 domain-containing protein</fullName>
    </submittedName>
</protein>
<gene>
    <name evidence="1" type="ORF">ACFP1L_11905</name>
</gene>
<evidence type="ECO:0000313" key="1">
    <source>
        <dbReference type="EMBL" id="MFC6202567.1"/>
    </source>
</evidence>
<keyword evidence="2" id="KW-1185">Reference proteome</keyword>
<dbReference type="InterPro" id="IPR020288">
    <property type="entry name" value="Sheath_initiator"/>
</dbReference>
<accession>A0ABW1SMQ0</accession>
<evidence type="ECO:0000313" key="2">
    <source>
        <dbReference type="Proteomes" id="UP001596171"/>
    </source>
</evidence>
<comment type="caution">
    <text evidence="1">The sequence shown here is derived from an EMBL/GenBank/DDBJ whole genome shotgun (WGS) entry which is preliminary data.</text>
</comment>
<organism evidence="1 2">
    <name type="scientific">Lactiplantibacillus nangangensis</name>
    <dbReference type="NCBI Taxonomy" id="2559917"/>
    <lineage>
        <taxon>Bacteria</taxon>
        <taxon>Bacillati</taxon>
        <taxon>Bacillota</taxon>
        <taxon>Bacilli</taxon>
        <taxon>Lactobacillales</taxon>
        <taxon>Lactobacillaceae</taxon>
        <taxon>Lactiplantibacillus</taxon>
    </lineage>
</organism>
<sequence length="130" mass="14383">MADLCDFEANENGDLIITGGHIQMVSGYDEVAQNVRTIIGTELGTAYLAEELGISFENLMGKDFNEHFAQQDIIDAVTDQEQRVTSVDEVTFNLDPETRKLTVTLKLQVDLTQSGATDEYEMEVNMDAGD</sequence>
<dbReference type="Proteomes" id="UP001596171">
    <property type="component" value="Unassembled WGS sequence"/>
</dbReference>
<dbReference type="Gene3D" id="3.10.450.40">
    <property type="match status" value="1"/>
</dbReference>
<name>A0ABW1SMQ0_9LACO</name>
<proteinExistence type="predicted"/>
<dbReference type="RefSeq" id="WP_137616583.1">
    <property type="nucleotide sequence ID" value="NZ_BJDI01000010.1"/>
</dbReference>